<name>A0A0F8Z0G8_9ZZZZ</name>
<reference evidence="1" key="1">
    <citation type="journal article" date="2015" name="Nature">
        <title>Complex archaea that bridge the gap between prokaryotes and eukaryotes.</title>
        <authorList>
            <person name="Spang A."/>
            <person name="Saw J.H."/>
            <person name="Jorgensen S.L."/>
            <person name="Zaremba-Niedzwiedzka K."/>
            <person name="Martijn J."/>
            <person name="Lind A.E."/>
            <person name="van Eijk R."/>
            <person name="Schleper C."/>
            <person name="Guy L."/>
            <person name="Ettema T.J."/>
        </authorList>
    </citation>
    <scope>NUCLEOTIDE SEQUENCE</scope>
</reference>
<protein>
    <submittedName>
        <fullName evidence="1">Uncharacterized protein</fullName>
    </submittedName>
</protein>
<proteinExistence type="predicted"/>
<dbReference type="EMBL" id="LAZR01063260">
    <property type="protein sequence ID" value="KKK59849.1"/>
    <property type="molecule type" value="Genomic_DNA"/>
</dbReference>
<comment type="caution">
    <text evidence="1">The sequence shown here is derived from an EMBL/GenBank/DDBJ whole genome shotgun (WGS) entry which is preliminary data.</text>
</comment>
<feature type="non-terminal residue" evidence="1">
    <location>
        <position position="26"/>
    </location>
</feature>
<evidence type="ECO:0000313" key="1">
    <source>
        <dbReference type="EMBL" id="KKK59849.1"/>
    </source>
</evidence>
<accession>A0A0F8Z0G8</accession>
<dbReference type="AlphaFoldDB" id="A0A0F8Z0G8"/>
<gene>
    <name evidence="1" type="ORF">LCGC14_3030270</name>
</gene>
<organism evidence="1">
    <name type="scientific">marine sediment metagenome</name>
    <dbReference type="NCBI Taxonomy" id="412755"/>
    <lineage>
        <taxon>unclassified sequences</taxon>
        <taxon>metagenomes</taxon>
        <taxon>ecological metagenomes</taxon>
    </lineage>
</organism>
<sequence>MAVEKVTREIGGRTLTLETGRVAKQA</sequence>